<dbReference type="InterPro" id="IPR042099">
    <property type="entry name" value="ANL_N_sf"/>
</dbReference>
<dbReference type="Gene3D" id="3.30.300.30">
    <property type="match status" value="1"/>
</dbReference>
<accession>A0A540VD12</accession>
<comment type="caution">
    <text evidence="6">The sequence shown here is derived from an EMBL/GenBank/DDBJ whole genome shotgun (WGS) entry which is preliminary data.</text>
</comment>
<dbReference type="GO" id="GO:0016874">
    <property type="term" value="F:ligase activity"/>
    <property type="evidence" value="ECO:0007669"/>
    <property type="project" value="UniProtKB-KW"/>
</dbReference>
<comment type="similarity">
    <text evidence="1">Belongs to the ATP-dependent AMP-binding enzyme family.</text>
</comment>
<dbReference type="InterPro" id="IPR025110">
    <property type="entry name" value="AMP-bd_C"/>
</dbReference>
<dbReference type="GO" id="GO:0006631">
    <property type="term" value="P:fatty acid metabolic process"/>
    <property type="evidence" value="ECO:0007669"/>
    <property type="project" value="UniProtKB-KW"/>
</dbReference>
<keyword evidence="2" id="KW-0436">Ligase</keyword>
<reference evidence="6 7" key="1">
    <citation type="submission" date="2019-06" db="EMBL/GenBank/DDBJ databases">
        <title>Metagenome assembled Genome of Spiribacter salinus SL48-SHIP from the microbial mat of Salt Lake 48 (Novosibirsk region, Russia).</title>
        <authorList>
            <person name="Shipova A."/>
            <person name="Rozanov A.S."/>
            <person name="Bryanskaya A.V."/>
            <person name="Peltek S.E."/>
        </authorList>
    </citation>
    <scope>NUCLEOTIDE SEQUENCE [LARGE SCALE GENOMIC DNA]</scope>
    <source>
        <strain evidence="6">SL48-SHIP-2</strain>
    </source>
</reference>
<evidence type="ECO:0000256" key="4">
    <source>
        <dbReference type="ARBA" id="ARBA00023098"/>
    </source>
</evidence>
<dbReference type="PANTHER" id="PTHR43859">
    <property type="entry name" value="ACYL-ACTIVATING ENZYME"/>
    <property type="match status" value="1"/>
</dbReference>
<organism evidence="6 7">
    <name type="scientific">Spiribacter salinus</name>
    <dbReference type="NCBI Taxonomy" id="1335746"/>
    <lineage>
        <taxon>Bacteria</taxon>
        <taxon>Pseudomonadati</taxon>
        <taxon>Pseudomonadota</taxon>
        <taxon>Gammaproteobacteria</taxon>
        <taxon>Chromatiales</taxon>
        <taxon>Ectothiorhodospiraceae</taxon>
        <taxon>Spiribacter</taxon>
    </lineage>
</organism>
<protein>
    <submittedName>
        <fullName evidence="6">AMP-binding protein</fullName>
    </submittedName>
</protein>
<sequence>VAVPMVDVQIVDEDGNQLPRDGEAQGEVVTRAPWLTPGYLKNPEKSEELWAGGWLHTGDVASIEPDNTLVIKDRIKDVIKTGGEWVSSLDLENMISQHPAVAGAAVVGIPDEKWGERPHALVVLNPGENAGADDIREHLQQFVESGQIKKWTIPEGIDFVEDIPKTSVGKVNKKLIRDQIGNG</sequence>
<keyword evidence="4" id="KW-0443">Lipid metabolism</keyword>
<dbReference type="InterPro" id="IPR045851">
    <property type="entry name" value="AMP-bd_C_sf"/>
</dbReference>
<dbReference type="PANTHER" id="PTHR43859:SF4">
    <property type="entry name" value="BUTANOATE--COA LIGASE AAE1-RELATED"/>
    <property type="match status" value="1"/>
</dbReference>
<evidence type="ECO:0000256" key="3">
    <source>
        <dbReference type="ARBA" id="ARBA00022832"/>
    </source>
</evidence>
<evidence type="ECO:0000313" key="6">
    <source>
        <dbReference type="EMBL" id="TQE94650.1"/>
    </source>
</evidence>
<dbReference type="Gene3D" id="3.40.50.12780">
    <property type="entry name" value="N-terminal domain of ligase-like"/>
    <property type="match status" value="1"/>
</dbReference>
<evidence type="ECO:0000259" key="5">
    <source>
        <dbReference type="Pfam" id="PF13193"/>
    </source>
</evidence>
<dbReference type="EMBL" id="VIFK01000411">
    <property type="protein sequence ID" value="TQE94650.1"/>
    <property type="molecule type" value="Genomic_DNA"/>
</dbReference>
<gene>
    <name evidence="6" type="ORF">FKY71_17540</name>
</gene>
<feature type="domain" description="AMP-binding enzyme C-terminal" evidence="5">
    <location>
        <begin position="91"/>
        <end position="170"/>
    </location>
</feature>
<name>A0A540VD12_9GAMM</name>
<evidence type="ECO:0000313" key="7">
    <source>
        <dbReference type="Proteomes" id="UP000315400"/>
    </source>
</evidence>
<feature type="non-terminal residue" evidence="6">
    <location>
        <position position="1"/>
    </location>
</feature>
<dbReference type="Pfam" id="PF13193">
    <property type="entry name" value="AMP-binding_C"/>
    <property type="match status" value="1"/>
</dbReference>
<dbReference type="SUPFAM" id="SSF56801">
    <property type="entry name" value="Acetyl-CoA synthetase-like"/>
    <property type="match status" value="1"/>
</dbReference>
<evidence type="ECO:0000256" key="2">
    <source>
        <dbReference type="ARBA" id="ARBA00022598"/>
    </source>
</evidence>
<evidence type="ECO:0000256" key="1">
    <source>
        <dbReference type="ARBA" id="ARBA00006432"/>
    </source>
</evidence>
<dbReference type="AlphaFoldDB" id="A0A540VD12"/>
<dbReference type="FunFam" id="3.30.300.30:FF:000008">
    <property type="entry name" value="2,3-dihydroxybenzoate-AMP ligase"/>
    <property type="match status" value="1"/>
</dbReference>
<keyword evidence="3" id="KW-0276">Fatty acid metabolism</keyword>
<proteinExistence type="inferred from homology"/>
<dbReference type="Proteomes" id="UP000315400">
    <property type="component" value="Unassembled WGS sequence"/>
</dbReference>